<gene>
    <name evidence="1" type="ORF">FHX64_000573</name>
</gene>
<keyword evidence="2" id="KW-1185">Reference proteome</keyword>
<protein>
    <submittedName>
        <fullName evidence="1">Uncharacterized protein</fullName>
    </submittedName>
</protein>
<dbReference type="AlphaFoldDB" id="A0A7W5H176"/>
<organism evidence="1 2">
    <name type="scientific">Microbacter margulisiae</name>
    <dbReference type="NCBI Taxonomy" id="1350067"/>
    <lineage>
        <taxon>Bacteria</taxon>
        <taxon>Pseudomonadati</taxon>
        <taxon>Bacteroidota</taxon>
        <taxon>Bacteroidia</taxon>
        <taxon>Bacteroidales</taxon>
        <taxon>Porphyromonadaceae</taxon>
        <taxon>Microbacter</taxon>
    </lineage>
</organism>
<dbReference type="EMBL" id="JACHYB010000001">
    <property type="protein sequence ID" value="MBB3186410.1"/>
    <property type="molecule type" value="Genomic_DNA"/>
</dbReference>
<evidence type="ECO:0000313" key="1">
    <source>
        <dbReference type="EMBL" id="MBB3186410.1"/>
    </source>
</evidence>
<reference evidence="1 2" key="1">
    <citation type="submission" date="2020-08" db="EMBL/GenBank/DDBJ databases">
        <title>Genomic Encyclopedia of Type Strains, Phase IV (KMG-IV): sequencing the most valuable type-strain genomes for metagenomic binning, comparative biology and taxonomic classification.</title>
        <authorList>
            <person name="Goeker M."/>
        </authorList>
    </citation>
    <scope>NUCLEOTIDE SEQUENCE [LARGE SCALE GENOMIC DNA]</scope>
    <source>
        <strain evidence="1 2">DSM 27471</strain>
    </source>
</reference>
<accession>A0A7W5H176</accession>
<sequence>MALKSIKVKTRRPSKSIEMLLLTIGLYLFFMGFAQLSSAKTPVKHFRSKAKITLVKYCQHPTKKIPIPVPATHPPKGTPRIVSSSSVTYQFDVFNYYLSSCVFAKLTHASKIRTIYHLRSAYSVYQVIHSLRAPPFMA</sequence>
<comment type="caution">
    <text evidence="1">The sequence shown here is derived from an EMBL/GenBank/DDBJ whole genome shotgun (WGS) entry which is preliminary data.</text>
</comment>
<evidence type="ECO:0000313" key="2">
    <source>
        <dbReference type="Proteomes" id="UP000544222"/>
    </source>
</evidence>
<dbReference type="Proteomes" id="UP000544222">
    <property type="component" value="Unassembled WGS sequence"/>
</dbReference>
<proteinExistence type="predicted"/>
<name>A0A7W5H176_9PORP</name>